<evidence type="ECO:0000256" key="1">
    <source>
        <dbReference type="ARBA" id="ARBA00008853"/>
    </source>
</evidence>
<reference evidence="5 6" key="1">
    <citation type="submission" date="2018-08" db="EMBL/GenBank/DDBJ databases">
        <title>Henriciella mobilis sp. nov., isolated from seawater.</title>
        <authorList>
            <person name="Cheng H."/>
            <person name="Wu Y.-H."/>
            <person name="Xu X.-W."/>
            <person name="Guo L.-L."/>
        </authorList>
    </citation>
    <scope>NUCLEOTIDE SEQUENCE [LARGE SCALE GENOMIC DNA]</scope>
    <source>
        <strain evidence="5 6">JN25</strain>
    </source>
</reference>
<dbReference type="RefSeq" id="WP_119374777.1">
    <property type="nucleotide sequence ID" value="NZ_QWFX01000005.1"/>
</dbReference>
<comment type="cofactor">
    <cofactor evidence="3">
        <name>Zn(2+)</name>
        <dbReference type="ChEBI" id="CHEBI:29105"/>
    </cofactor>
    <text evidence="3">Binds 1 divalent metal cation per subunit.</text>
</comment>
<feature type="binding site" evidence="3">
    <location>
        <position position="106"/>
    </location>
    <ligand>
        <name>substrate</name>
    </ligand>
</feature>
<gene>
    <name evidence="5" type="ORF">D1223_02255</name>
</gene>
<sequence length="289" mass="31002">MIEVELIDIIDVANTLGEGVVWRASDQTVWWTDIQESRMFRLTWPVGSVQSFGLPERLGSFGLVEGDDSRFVCAFESGFALFEPETGKIDWLARPPELEAHNVRLNDGKVGPDGSYWAGSMHEGGGETPCETGFYQLAGASGARLEIPGLGIPNGLAWSPSGDAMYYADTMEGVIRRRDEKGASSVVAKPQQGAPDGATVDSEGRYWSALWGGGRLAVFSPDGDALSAFELPAPQPTCPAFGGPDMNLVFVTSAREGLDGQSLSAFPKSGGLFVLRTNARGLPGYRYRV</sequence>
<evidence type="ECO:0000313" key="5">
    <source>
        <dbReference type="EMBL" id="RIJ32696.1"/>
    </source>
</evidence>
<evidence type="ECO:0000313" key="6">
    <source>
        <dbReference type="Proteomes" id="UP000266385"/>
    </source>
</evidence>
<dbReference type="Pfam" id="PF08450">
    <property type="entry name" value="SGL"/>
    <property type="match status" value="1"/>
</dbReference>
<dbReference type="InterPro" id="IPR013658">
    <property type="entry name" value="SGL"/>
</dbReference>
<keyword evidence="6" id="KW-1185">Reference proteome</keyword>
<dbReference type="PANTHER" id="PTHR10907:SF47">
    <property type="entry name" value="REGUCALCIN"/>
    <property type="match status" value="1"/>
</dbReference>
<feature type="binding site" evidence="3">
    <location>
        <position position="154"/>
    </location>
    <ligand>
        <name>a divalent metal cation</name>
        <dbReference type="ChEBI" id="CHEBI:60240"/>
    </ligand>
</feature>
<dbReference type="GO" id="GO:0019853">
    <property type="term" value="P:L-ascorbic acid biosynthetic process"/>
    <property type="evidence" value="ECO:0007669"/>
    <property type="project" value="TreeGrafter"/>
</dbReference>
<evidence type="ECO:0000259" key="4">
    <source>
        <dbReference type="Pfam" id="PF08450"/>
    </source>
</evidence>
<dbReference type="PANTHER" id="PTHR10907">
    <property type="entry name" value="REGUCALCIN"/>
    <property type="match status" value="1"/>
</dbReference>
<dbReference type="SUPFAM" id="SSF63829">
    <property type="entry name" value="Calcium-dependent phosphotriesterase"/>
    <property type="match status" value="1"/>
</dbReference>
<keyword evidence="3" id="KW-0862">Zinc</keyword>
<dbReference type="AlphaFoldDB" id="A0A399RLZ0"/>
<dbReference type="OrthoDB" id="2633250at2"/>
<dbReference type="Proteomes" id="UP000266385">
    <property type="component" value="Unassembled WGS sequence"/>
</dbReference>
<evidence type="ECO:0000256" key="3">
    <source>
        <dbReference type="PIRSR" id="PIRSR605511-2"/>
    </source>
</evidence>
<feature type="binding site" evidence="3">
    <location>
        <position position="196"/>
    </location>
    <ligand>
        <name>a divalent metal cation</name>
        <dbReference type="ChEBI" id="CHEBI:60240"/>
    </ligand>
</feature>
<dbReference type="GO" id="GO:0005509">
    <property type="term" value="F:calcium ion binding"/>
    <property type="evidence" value="ECO:0007669"/>
    <property type="project" value="TreeGrafter"/>
</dbReference>
<feature type="binding site" evidence="3">
    <location>
        <position position="18"/>
    </location>
    <ligand>
        <name>a divalent metal cation</name>
        <dbReference type="ChEBI" id="CHEBI:60240"/>
    </ligand>
</feature>
<organism evidence="5 6">
    <name type="scientific">Henriciella mobilis</name>
    <dbReference type="NCBI Taxonomy" id="2305467"/>
    <lineage>
        <taxon>Bacteria</taxon>
        <taxon>Pseudomonadati</taxon>
        <taxon>Pseudomonadota</taxon>
        <taxon>Alphaproteobacteria</taxon>
        <taxon>Hyphomonadales</taxon>
        <taxon>Hyphomonadaceae</taxon>
        <taxon>Henriciella</taxon>
    </lineage>
</organism>
<feature type="active site" description="Proton donor/acceptor" evidence="2">
    <location>
        <position position="196"/>
    </location>
</feature>
<comment type="caution">
    <text evidence="5">The sequence shown here is derived from an EMBL/GenBank/DDBJ whole genome shotgun (WGS) entry which is preliminary data.</text>
</comment>
<feature type="binding site" evidence="3">
    <location>
        <position position="104"/>
    </location>
    <ligand>
        <name>substrate</name>
    </ligand>
</feature>
<accession>A0A399RLZ0</accession>
<dbReference type="Gene3D" id="2.120.10.30">
    <property type="entry name" value="TolB, C-terminal domain"/>
    <property type="match status" value="1"/>
</dbReference>
<dbReference type="EMBL" id="QWFX01000005">
    <property type="protein sequence ID" value="RIJ32696.1"/>
    <property type="molecule type" value="Genomic_DNA"/>
</dbReference>
<dbReference type="InterPro" id="IPR011042">
    <property type="entry name" value="6-blade_b-propeller_TolB-like"/>
</dbReference>
<proteinExistence type="inferred from homology"/>
<name>A0A399RLZ0_9PROT</name>
<evidence type="ECO:0000256" key="2">
    <source>
        <dbReference type="PIRSR" id="PIRSR605511-1"/>
    </source>
</evidence>
<comment type="similarity">
    <text evidence="1">Belongs to the SMP-30/CGR1 family.</text>
</comment>
<feature type="domain" description="SMP-30/Gluconolactonase/LRE-like region" evidence="4">
    <location>
        <begin position="16"/>
        <end position="255"/>
    </location>
</feature>
<dbReference type="GO" id="GO:0004341">
    <property type="term" value="F:gluconolactonase activity"/>
    <property type="evidence" value="ECO:0007669"/>
    <property type="project" value="TreeGrafter"/>
</dbReference>
<dbReference type="PRINTS" id="PR01790">
    <property type="entry name" value="SMP30FAMILY"/>
</dbReference>
<keyword evidence="3" id="KW-0479">Metal-binding</keyword>
<protein>
    <submittedName>
        <fullName evidence="5">SMP-30/gluconolactonase/LRE family protein</fullName>
    </submittedName>
</protein>
<dbReference type="InterPro" id="IPR005511">
    <property type="entry name" value="SMP-30"/>
</dbReference>